<proteinExistence type="predicted"/>
<reference evidence="2" key="1">
    <citation type="submission" date="2022-11" db="UniProtKB">
        <authorList>
            <consortium name="WormBaseParasite"/>
        </authorList>
    </citation>
    <scope>IDENTIFICATION</scope>
</reference>
<sequence length="202" mass="23584">MSDTNIPSSLDNSDSVQHQQIRAIFDDKTITIYQAYNNEIADSALLAQTFIPPLFDLERMTWIKPSFLWMAYRSGWATKTNQERILAIKIKRSGFEWALKNSTLTHGKNINKVMPVRIQWDPERSIKLGKLPYRSIQIGLSKEAVEKYVNEWIVEIKDVTFLMKEIEECVKNKNFIEALAKLPKEEVYQFLEEPPSNLWSKE</sequence>
<evidence type="ECO:0000313" key="2">
    <source>
        <dbReference type="WBParaSite" id="PS1159_v2.g14686.t1"/>
    </source>
</evidence>
<name>A0AC35F9X8_9BILA</name>
<protein>
    <submittedName>
        <fullName evidence="2">DUF4291 domain-containing protein</fullName>
    </submittedName>
</protein>
<evidence type="ECO:0000313" key="1">
    <source>
        <dbReference type="Proteomes" id="UP000887580"/>
    </source>
</evidence>
<dbReference type="WBParaSite" id="PS1159_v2.g14686.t1">
    <property type="protein sequence ID" value="PS1159_v2.g14686.t1"/>
    <property type="gene ID" value="PS1159_v2.g14686"/>
</dbReference>
<accession>A0AC35F9X8</accession>
<organism evidence="1 2">
    <name type="scientific">Panagrolaimus sp. PS1159</name>
    <dbReference type="NCBI Taxonomy" id="55785"/>
    <lineage>
        <taxon>Eukaryota</taxon>
        <taxon>Metazoa</taxon>
        <taxon>Ecdysozoa</taxon>
        <taxon>Nematoda</taxon>
        <taxon>Chromadorea</taxon>
        <taxon>Rhabditida</taxon>
        <taxon>Tylenchina</taxon>
        <taxon>Panagrolaimomorpha</taxon>
        <taxon>Panagrolaimoidea</taxon>
        <taxon>Panagrolaimidae</taxon>
        <taxon>Panagrolaimus</taxon>
    </lineage>
</organism>
<dbReference type="Proteomes" id="UP000887580">
    <property type="component" value="Unplaced"/>
</dbReference>